<protein>
    <submittedName>
        <fullName evidence="1">Uncharacterized protein</fullName>
    </submittedName>
</protein>
<keyword evidence="2" id="KW-1185">Reference proteome</keyword>
<accession>A0A0A2T501</accession>
<organism evidence="1 2">
    <name type="scientific">Legionella norrlandica</name>
    <dbReference type="NCBI Taxonomy" id="1498499"/>
    <lineage>
        <taxon>Bacteria</taxon>
        <taxon>Pseudomonadati</taxon>
        <taxon>Pseudomonadota</taxon>
        <taxon>Gammaproteobacteria</taxon>
        <taxon>Legionellales</taxon>
        <taxon>Legionellaceae</taxon>
        <taxon>Legionella</taxon>
    </lineage>
</organism>
<comment type="caution">
    <text evidence="1">The sequence shown here is derived from an EMBL/GenBank/DDBJ whole genome shotgun (WGS) entry which is preliminary data.</text>
</comment>
<dbReference type="AlphaFoldDB" id="A0A0A2T501"/>
<gene>
    <name evidence="1" type="ORF">EP47_06230</name>
</gene>
<proteinExistence type="predicted"/>
<sequence length="245" mass="28367">MLSELFNQDYIKRPILMTGTIRHYDNNSSPLIVKPNKINQLLKDKTCHKEIRGNKVYKALRFLLKTDGELVFAHEGCPNGIVPSHWQMTGATRVFDASCITAGNVFFDERNTLQIINHKSGDFRPAFDSLQFVFPELIKAISLGKTLEIQKLYSSGAVEETYKITREDIQTFYEDQQINCQQENTSTPERKNRFASLRDLGKNFFFSRKKTSQKDFNQNELKRKFEEDENTSQVLKCFCQTTSLP</sequence>
<name>A0A0A2T501_9GAMM</name>
<dbReference type="Proteomes" id="UP000054422">
    <property type="component" value="Unassembled WGS sequence"/>
</dbReference>
<reference evidence="1 2" key="1">
    <citation type="submission" date="2014-05" db="EMBL/GenBank/DDBJ databases">
        <authorList>
            <person name="Rizzardi K."/>
            <person name="Winiecka-Krusnell J."/>
            <person name="Ramliden M."/>
            <person name="Alm E."/>
            <person name="Andersson S."/>
            <person name="Byfors S."/>
        </authorList>
    </citation>
    <scope>NUCLEOTIDE SEQUENCE [LARGE SCALE GENOMIC DNA]</scope>
    <source>
        <strain evidence="1 2">LEGN</strain>
    </source>
</reference>
<dbReference type="RefSeq" id="WP_241480547.1">
    <property type="nucleotide sequence ID" value="NZ_JNCF01000061.1"/>
</dbReference>
<evidence type="ECO:0000313" key="1">
    <source>
        <dbReference type="EMBL" id="KGP62498.1"/>
    </source>
</evidence>
<dbReference type="EMBL" id="JNCF01000061">
    <property type="protein sequence ID" value="KGP62498.1"/>
    <property type="molecule type" value="Genomic_DNA"/>
</dbReference>
<evidence type="ECO:0000313" key="2">
    <source>
        <dbReference type="Proteomes" id="UP000054422"/>
    </source>
</evidence>